<comment type="caution">
    <text evidence="2">The sequence shown here is derived from an EMBL/GenBank/DDBJ whole genome shotgun (WGS) entry which is preliminary data.</text>
</comment>
<evidence type="ECO:0008006" key="4">
    <source>
        <dbReference type="Google" id="ProtNLM"/>
    </source>
</evidence>
<keyword evidence="1" id="KW-0472">Membrane</keyword>
<evidence type="ECO:0000256" key="1">
    <source>
        <dbReference type="SAM" id="Phobius"/>
    </source>
</evidence>
<gene>
    <name evidence="2" type="ORF">COY66_04070</name>
</gene>
<dbReference type="Proteomes" id="UP000230779">
    <property type="component" value="Unassembled WGS sequence"/>
</dbReference>
<feature type="transmembrane region" description="Helical" evidence="1">
    <location>
        <begin position="7"/>
        <end position="25"/>
    </location>
</feature>
<sequence>MKINNKALLITVAAIVVILVGWSWLNQSHYFNGNSEEAVKGINAEAEANVNEQTQDPMVAIVFPGNQTVLNPGPLMVKYSLSGDLTAVDRVDLRVLRGSDIILQRTSFFSQQEKMGSVMIPNLEAGEYHLLVRLVKKDGTFYNSGFSQASALFRVNSI</sequence>
<dbReference type="EMBL" id="PFMD01000049">
    <property type="protein sequence ID" value="PIY96440.1"/>
    <property type="molecule type" value="Genomic_DNA"/>
</dbReference>
<reference evidence="2 3" key="1">
    <citation type="submission" date="2017-09" db="EMBL/GenBank/DDBJ databases">
        <title>Depth-based differentiation of microbial function through sediment-hosted aquifers and enrichment of novel symbionts in the deep terrestrial subsurface.</title>
        <authorList>
            <person name="Probst A.J."/>
            <person name="Ladd B."/>
            <person name="Jarett J.K."/>
            <person name="Geller-Mcgrath D.E."/>
            <person name="Sieber C.M."/>
            <person name="Emerson J.B."/>
            <person name="Anantharaman K."/>
            <person name="Thomas B.C."/>
            <person name="Malmstrom R."/>
            <person name="Stieglmeier M."/>
            <person name="Klingl A."/>
            <person name="Woyke T."/>
            <person name="Ryan C.M."/>
            <person name="Banfield J.F."/>
        </authorList>
    </citation>
    <scope>NUCLEOTIDE SEQUENCE [LARGE SCALE GENOMIC DNA]</scope>
    <source>
        <strain evidence="2">CG_4_10_14_0_8_um_filter_42_10</strain>
    </source>
</reference>
<protein>
    <recommendedName>
        <fullName evidence="4">YtkA-like domain-containing protein</fullName>
    </recommendedName>
</protein>
<evidence type="ECO:0000313" key="2">
    <source>
        <dbReference type="EMBL" id="PIY96440.1"/>
    </source>
</evidence>
<accession>A0A2M7RI79</accession>
<keyword evidence="1" id="KW-0812">Transmembrane</keyword>
<evidence type="ECO:0000313" key="3">
    <source>
        <dbReference type="Proteomes" id="UP000230779"/>
    </source>
</evidence>
<dbReference type="AlphaFoldDB" id="A0A2M7RI79"/>
<keyword evidence="1" id="KW-1133">Transmembrane helix</keyword>
<proteinExistence type="predicted"/>
<organism evidence="2 3">
    <name type="scientific">Candidatus Kerfeldbacteria bacterium CG_4_10_14_0_8_um_filter_42_10</name>
    <dbReference type="NCBI Taxonomy" id="2014248"/>
    <lineage>
        <taxon>Bacteria</taxon>
        <taxon>Candidatus Kerfeldiibacteriota</taxon>
    </lineage>
</organism>
<name>A0A2M7RI79_9BACT</name>